<dbReference type="GO" id="GO:0005739">
    <property type="term" value="C:mitochondrion"/>
    <property type="evidence" value="ECO:0007669"/>
    <property type="project" value="TreeGrafter"/>
</dbReference>
<evidence type="ECO:0000259" key="13">
    <source>
        <dbReference type="Pfam" id="PF00370"/>
    </source>
</evidence>
<dbReference type="GO" id="GO:0006641">
    <property type="term" value="P:triglyceride metabolic process"/>
    <property type="evidence" value="ECO:0007669"/>
    <property type="project" value="TreeGrafter"/>
</dbReference>
<evidence type="ECO:0000256" key="4">
    <source>
        <dbReference type="ARBA" id="ARBA00022679"/>
    </source>
</evidence>
<evidence type="ECO:0000256" key="8">
    <source>
        <dbReference type="ARBA" id="ARBA00022840"/>
    </source>
</evidence>
<feature type="domain" description="Carbohydrate kinase FGGY N-terminal" evidence="13">
    <location>
        <begin position="4"/>
        <end position="255"/>
    </location>
</feature>
<evidence type="ECO:0000256" key="10">
    <source>
        <dbReference type="ARBA" id="ARBA00052101"/>
    </source>
</evidence>
<evidence type="ECO:0000256" key="5">
    <source>
        <dbReference type="ARBA" id="ARBA00022741"/>
    </source>
</evidence>
<comment type="catalytic activity">
    <reaction evidence="10">
        <text>glycerol + ATP = sn-glycerol 3-phosphate + ADP + H(+)</text>
        <dbReference type="Rhea" id="RHEA:21644"/>
        <dbReference type="ChEBI" id="CHEBI:15378"/>
        <dbReference type="ChEBI" id="CHEBI:17754"/>
        <dbReference type="ChEBI" id="CHEBI:30616"/>
        <dbReference type="ChEBI" id="CHEBI:57597"/>
        <dbReference type="ChEBI" id="CHEBI:456216"/>
        <dbReference type="EC" id="2.7.1.30"/>
    </reaction>
</comment>
<dbReference type="Proteomes" id="UP000603453">
    <property type="component" value="Unassembled WGS sequence"/>
</dbReference>
<evidence type="ECO:0000256" key="3">
    <source>
        <dbReference type="ARBA" id="ARBA00012099"/>
    </source>
</evidence>
<dbReference type="InterPro" id="IPR018484">
    <property type="entry name" value="FGGY_N"/>
</dbReference>
<keyword evidence="4 12" id="KW-0808">Transferase</keyword>
<dbReference type="InterPro" id="IPR000577">
    <property type="entry name" value="Carb_kinase_FGGY"/>
</dbReference>
<dbReference type="AlphaFoldDB" id="A0A8H7RBT9"/>
<dbReference type="Pfam" id="PF00370">
    <property type="entry name" value="FGGY_N"/>
    <property type="match status" value="1"/>
</dbReference>
<evidence type="ECO:0000256" key="12">
    <source>
        <dbReference type="RuleBase" id="RU003733"/>
    </source>
</evidence>
<dbReference type="GO" id="GO:0046167">
    <property type="term" value="P:glycerol-3-phosphate biosynthetic process"/>
    <property type="evidence" value="ECO:0007669"/>
    <property type="project" value="TreeGrafter"/>
</dbReference>
<dbReference type="FunFam" id="3.30.420.40:FF:000108">
    <property type="entry name" value="Glycerol kinase, glycosomal"/>
    <property type="match status" value="1"/>
</dbReference>
<dbReference type="InterPro" id="IPR018483">
    <property type="entry name" value="Carb_kinase_FGGY_CS"/>
</dbReference>
<dbReference type="GO" id="GO:0005524">
    <property type="term" value="F:ATP binding"/>
    <property type="evidence" value="ECO:0007669"/>
    <property type="project" value="UniProtKB-KW"/>
</dbReference>
<dbReference type="PIRSF" id="PIRSF000538">
    <property type="entry name" value="GlpK"/>
    <property type="match status" value="1"/>
</dbReference>
<evidence type="ECO:0000256" key="1">
    <source>
        <dbReference type="ARBA" id="ARBA00005190"/>
    </source>
</evidence>
<comment type="caution">
    <text evidence="15">The sequence shown here is derived from an EMBL/GenBank/DDBJ whole genome shotgun (WGS) entry which is preliminary data.</text>
</comment>
<dbReference type="NCBIfam" id="NF000756">
    <property type="entry name" value="PRK00047.1"/>
    <property type="match status" value="1"/>
</dbReference>
<comment type="pathway">
    <text evidence="1">Polyol metabolism; glycerol degradation via glycerol kinase pathway; sn-glycerol 3-phosphate from glycerol: step 1/1.</text>
</comment>
<evidence type="ECO:0000256" key="2">
    <source>
        <dbReference type="ARBA" id="ARBA00009156"/>
    </source>
</evidence>
<dbReference type="InterPro" id="IPR043129">
    <property type="entry name" value="ATPase_NBD"/>
</dbReference>
<accession>A0A8H7RBT9</accession>
<sequence length="512" mass="56664">MPQYIGAIDQGTTSTRFLIFDQSGNLVTSHQLEFEQIYPRPGWIEHDPYDLLDSAIRCADEAVRKFGMMGHDIHDLKAVGICNQRETTLVWDRKTGEPFYNAIVWGDTRTNNLVKELAQKKSNIDVQEICGLPIHNYFSAVKVKWLMDRVPKVMHAVENERAMFGTVDTWLIWNLTGGIQGGKHITDVTNASRTMFMNLKSRQWDQRLLDFFGVPSHMLPTIVSSAENYGKMQWGPLEGVPIMGCLGDQQAALVGQKCFDVGEAKNTYGTGAFLLMNVGEAPVISKSGLLSTVGYQFGPGGPVAYALEGSISVAGAAVKWLRDNLELIKTSDEIDALAAKVKSTGGVFFVTAFSGLFSPYWRDDARGTLVGLTQYTNKSHIARATLEAVCFSTRAILEAMKADGDVPLKILKADGGMSNSDQCMQIQADVLGIPVLRPGMRDTTALGAAYAAGYAAGIWKSIDDIKKVSVDREDTFNAKWNDDDRERKYKQWEEAVERSFGWTDVYKPADHI</sequence>
<evidence type="ECO:0000256" key="9">
    <source>
        <dbReference type="ARBA" id="ARBA00043149"/>
    </source>
</evidence>
<evidence type="ECO:0000256" key="7">
    <source>
        <dbReference type="ARBA" id="ARBA00022798"/>
    </source>
</evidence>
<evidence type="ECO:0000313" key="16">
    <source>
        <dbReference type="Proteomes" id="UP000603453"/>
    </source>
</evidence>
<dbReference type="Pfam" id="PF02782">
    <property type="entry name" value="FGGY_C"/>
    <property type="match status" value="1"/>
</dbReference>
<dbReference type="InterPro" id="IPR005999">
    <property type="entry name" value="Glycerol_kin"/>
</dbReference>
<dbReference type="GO" id="GO:0019563">
    <property type="term" value="P:glycerol catabolic process"/>
    <property type="evidence" value="ECO:0007669"/>
    <property type="project" value="UniProtKB-UniPathway"/>
</dbReference>
<name>A0A8H7RBT9_9FUNG</name>
<keyword evidence="6 12" id="KW-0418">Kinase</keyword>
<evidence type="ECO:0000259" key="14">
    <source>
        <dbReference type="Pfam" id="PF02782"/>
    </source>
</evidence>
<feature type="domain" description="Carbohydrate kinase FGGY C-terminal" evidence="14">
    <location>
        <begin position="265"/>
        <end position="456"/>
    </location>
</feature>
<dbReference type="PANTHER" id="PTHR10196">
    <property type="entry name" value="SUGAR KINASE"/>
    <property type="match status" value="1"/>
</dbReference>
<evidence type="ECO:0000313" key="15">
    <source>
        <dbReference type="EMBL" id="KAG2208484.1"/>
    </source>
</evidence>
<dbReference type="PROSITE" id="PS00445">
    <property type="entry name" value="FGGY_KINASES_2"/>
    <property type="match status" value="1"/>
</dbReference>
<organism evidence="15 16">
    <name type="scientific">Mucor saturninus</name>
    <dbReference type="NCBI Taxonomy" id="64648"/>
    <lineage>
        <taxon>Eukaryota</taxon>
        <taxon>Fungi</taxon>
        <taxon>Fungi incertae sedis</taxon>
        <taxon>Mucoromycota</taxon>
        <taxon>Mucoromycotina</taxon>
        <taxon>Mucoromycetes</taxon>
        <taxon>Mucorales</taxon>
        <taxon>Mucorineae</taxon>
        <taxon>Mucoraceae</taxon>
        <taxon>Mucor</taxon>
    </lineage>
</organism>
<dbReference type="InterPro" id="IPR018485">
    <property type="entry name" value="FGGY_C"/>
</dbReference>
<dbReference type="SUPFAM" id="SSF53067">
    <property type="entry name" value="Actin-like ATPase domain"/>
    <property type="match status" value="2"/>
</dbReference>
<keyword evidence="8" id="KW-0067">ATP-binding</keyword>
<keyword evidence="5" id="KW-0547">Nucleotide-binding</keyword>
<proteinExistence type="inferred from homology"/>
<dbReference type="OrthoDB" id="5422795at2759"/>
<reference evidence="15" key="1">
    <citation type="submission" date="2020-12" db="EMBL/GenBank/DDBJ databases">
        <title>Metabolic potential, ecology and presence of endohyphal bacteria is reflected in genomic diversity of Mucoromycotina.</title>
        <authorList>
            <person name="Muszewska A."/>
            <person name="Okrasinska A."/>
            <person name="Steczkiewicz K."/>
            <person name="Drgas O."/>
            <person name="Orlowska M."/>
            <person name="Perlinska-Lenart U."/>
            <person name="Aleksandrzak-Piekarczyk T."/>
            <person name="Szatraj K."/>
            <person name="Zielenkiewicz U."/>
            <person name="Pilsyk S."/>
            <person name="Malc E."/>
            <person name="Mieczkowski P."/>
            <person name="Kruszewska J.S."/>
            <person name="Biernat P."/>
            <person name="Pawlowska J."/>
        </authorList>
    </citation>
    <scope>NUCLEOTIDE SEQUENCE</scope>
    <source>
        <strain evidence="15">WA0000017839</strain>
    </source>
</reference>
<evidence type="ECO:0000256" key="11">
    <source>
        <dbReference type="ARBA" id="ARBA00071571"/>
    </source>
</evidence>
<dbReference type="CDD" id="cd07792">
    <property type="entry name" value="ASKHA_NBD_FGGY_GK1-3-like"/>
    <property type="match status" value="1"/>
</dbReference>
<dbReference type="EC" id="2.7.1.30" evidence="3"/>
<dbReference type="NCBIfam" id="TIGR01311">
    <property type="entry name" value="glycerol_kin"/>
    <property type="match status" value="1"/>
</dbReference>
<keyword evidence="16" id="KW-1185">Reference proteome</keyword>
<dbReference type="Gene3D" id="3.30.420.40">
    <property type="match status" value="2"/>
</dbReference>
<dbReference type="GO" id="GO:0004370">
    <property type="term" value="F:glycerol kinase activity"/>
    <property type="evidence" value="ECO:0007669"/>
    <property type="project" value="UniProtKB-EC"/>
</dbReference>
<protein>
    <recommendedName>
        <fullName evidence="11">Probable glycerol kinase</fullName>
        <ecNumber evidence="3">2.7.1.30</ecNumber>
    </recommendedName>
    <alternativeName>
        <fullName evidence="9">ATP:glycerol 3-phosphotransferase</fullName>
    </alternativeName>
</protein>
<keyword evidence="7" id="KW-0319">Glycerol metabolism</keyword>
<dbReference type="PANTHER" id="PTHR10196:SF69">
    <property type="entry name" value="GLYCEROL KINASE"/>
    <property type="match status" value="1"/>
</dbReference>
<dbReference type="EMBL" id="JAEPRD010000019">
    <property type="protein sequence ID" value="KAG2208484.1"/>
    <property type="molecule type" value="Genomic_DNA"/>
</dbReference>
<evidence type="ECO:0000256" key="6">
    <source>
        <dbReference type="ARBA" id="ARBA00022777"/>
    </source>
</evidence>
<gene>
    <name evidence="15" type="ORF">INT47_010180</name>
</gene>
<comment type="similarity">
    <text evidence="2 12">Belongs to the FGGY kinase family.</text>
</comment>
<dbReference type="InterPro" id="IPR042018">
    <property type="entry name" value="GK1-3_metazoan-type"/>
</dbReference>
<dbReference type="FunFam" id="3.30.420.40:FF:000177">
    <property type="entry name" value="Glycerol kinase"/>
    <property type="match status" value="1"/>
</dbReference>
<dbReference type="UniPathway" id="UPA00618">
    <property type="reaction ID" value="UER00672"/>
</dbReference>